<accession>A0A382H7B5</accession>
<organism evidence="1">
    <name type="scientific">marine metagenome</name>
    <dbReference type="NCBI Taxonomy" id="408172"/>
    <lineage>
        <taxon>unclassified sequences</taxon>
        <taxon>metagenomes</taxon>
        <taxon>ecological metagenomes</taxon>
    </lineage>
</organism>
<proteinExistence type="predicted"/>
<feature type="non-terminal residue" evidence="1">
    <location>
        <position position="92"/>
    </location>
</feature>
<protein>
    <submittedName>
        <fullName evidence="1">Uncharacterized protein</fullName>
    </submittedName>
</protein>
<name>A0A382H7B5_9ZZZZ</name>
<gene>
    <name evidence="1" type="ORF">METZ01_LOCUS235527</name>
</gene>
<reference evidence="1" key="1">
    <citation type="submission" date="2018-05" db="EMBL/GenBank/DDBJ databases">
        <authorList>
            <person name="Lanie J.A."/>
            <person name="Ng W.-L."/>
            <person name="Kazmierczak K.M."/>
            <person name="Andrzejewski T.M."/>
            <person name="Davidsen T.M."/>
            <person name="Wayne K.J."/>
            <person name="Tettelin H."/>
            <person name="Glass J.I."/>
            <person name="Rusch D."/>
            <person name="Podicherti R."/>
            <person name="Tsui H.-C.T."/>
            <person name="Winkler M.E."/>
        </authorList>
    </citation>
    <scope>NUCLEOTIDE SEQUENCE</scope>
</reference>
<sequence>MKKLTLLIIAGVCFGFSGFAPITLQADNIKDAYKVFSYFHGKWQQEIEIEGTKTIEQAKCEGSAGNCNIWIGEKGTFIFGYDPKRKKWRGVG</sequence>
<evidence type="ECO:0000313" key="1">
    <source>
        <dbReference type="EMBL" id="SVB82673.1"/>
    </source>
</evidence>
<dbReference type="AlphaFoldDB" id="A0A382H7B5"/>
<dbReference type="EMBL" id="UINC01059356">
    <property type="protein sequence ID" value="SVB82673.1"/>
    <property type="molecule type" value="Genomic_DNA"/>
</dbReference>